<evidence type="ECO:0000259" key="8">
    <source>
        <dbReference type="SMART" id="SM00849"/>
    </source>
</evidence>
<evidence type="ECO:0000256" key="5">
    <source>
        <dbReference type="ARBA" id="ARBA00034221"/>
    </source>
</evidence>
<comment type="function">
    <text evidence="6">Counteracts the endogenous Pycsar antiviral defense system. Phosphodiesterase that enables metal-dependent hydrolysis of host cyclic nucleotide Pycsar defense signals such as cCMP and cUMP.</text>
</comment>
<dbReference type="GO" id="GO:0016787">
    <property type="term" value="F:hydrolase activity"/>
    <property type="evidence" value="ECO:0007669"/>
    <property type="project" value="UniProtKB-KW"/>
</dbReference>
<reference evidence="9" key="1">
    <citation type="journal article" date="2014" name="Int. J. Syst. Evol. Microbiol.">
        <title>Complete genome sequence of Corynebacterium casei LMG S-19264T (=DSM 44701T), isolated from a smear-ripened cheese.</title>
        <authorList>
            <consortium name="US DOE Joint Genome Institute (JGI-PGF)"/>
            <person name="Walter F."/>
            <person name="Albersmeier A."/>
            <person name="Kalinowski J."/>
            <person name="Ruckert C."/>
        </authorList>
    </citation>
    <scope>NUCLEOTIDE SEQUENCE</scope>
    <source>
        <strain evidence="9">CGMCC 1.15178</strain>
    </source>
</reference>
<comment type="catalytic activity">
    <reaction evidence="7">
        <text>3',5'-cyclic UMP + H2O = UMP + H(+)</text>
        <dbReference type="Rhea" id="RHEA:70575"/>
        <dbReference type="ChEBI" id="CHEBI:15377"/>
        <dbReference type="ChEBI" id="CHEBI:15378"/>
        <dbReference type="ChEBI" id="CHEBI:57865"/>
        <dbReference type="ChEBI" id="CHEBI:184387"/>
    </reaction>
    <physiologicalReaction direction="left-to-right" evidence="7">
        <dbReference type="Rhea" id="RHEA:70576"/>
    </physiologicalReaction>
</comment>
<keyword evidence="10" id="KW-1185">Reference proteome</keyword>
<evidence type="ECO:0000256" key="3">
    <source>
        <dbReference type="ARBA" id="ARBA00022801"/>
    </source>
</evidence>
<dbReference type="InterPro" id="IPR001279">
    <property type="entry name" value="Metallo-B-lactamas"/>
</dbReference>
<dbReference type="EMBL" id="BMHP01000002">
    <property type="protein sequence ID" value="GGD72648.1"/>
    <property type="molecule type" value="Genomic_DNA"/>
</dbReference>
<dbReference type="SUPFAM" id="SSF56281">
    <property type="entry name" value="Metallo-hydrolase/oxidoreductase"/>
    <property type="match status" value="1"/>
</dbReference>
<comment type="caution">
    <text evidence="9">The sequence shown here is derived from an EMBL/GenBank/DDBJ whole genome shotgun (WGS) entry which is preliminary data.</text>
</comment>
<proteinExistence type="predicted"/>
<dbReference type="PANTHER" id="PTHR46233:SF3">
    <property type="entry name" value="HYDROXYACYLGLUTATHIONE HYDROLASE GLOC"/>
    <property type="match status" value="1"/>
</dbReference>
<dbReference type="PANTHER" id="PTHR46233">
    <property type="entry name" value="HYDROXYACYLGLUTATHIONE HYDROLASE GLOC"/>
    <property type="match status" value="1"/>
</dbReference>
<evidence type="ECO:0000256" key="7">
    <source>
        <dbReference type="ARBA" id="ARBA00048505"/>
    </source>
</evidence>
<evidence type="ECO:0000256" key="1">
    <source>
        <dbReference type="ARBA" id="ARBA00001947"/>
    </source>
</evidence>
<dbReference type="Proteomes" id="UP000612456">
    <property type="component" value="Unassembled WGS sequence"/>
</dbReference>
<dbReference type="GO" id="GO:0046872">
    <property type="term" value="F:metal ion binding"/>
    <property type="evidence" value="ECO:0007669"/>
    <property type="project" value="UniProtKB-KW"/>
</dbReference>
<evidence type="ECO:0000256" key="2">
    <source>
        <dbReference type="ARBA" id="ARBA00022723"/>
    </source>
</evidence>
<dbReference type="SMART" id="SM00849">
    <property type="entry name" value="Lactamase_B"/>
    <property type="match status" value="1"/>
</dbReference>
<dbReference type="Pfam" id="PF00753">
    <property type="entry name" value="Lactamase_B"/>
    <property type="match status" value="1"/>
</dbReference>
<evidence type="ECO:0000256" key="4">
    <source>
        <dbReference type="ARBA" id="ARBA00022833"/>
    </source>
</evidence>
<accession>A0A916Z406</accession>
<evidence type="ECO:0000313" key="9">
    <source>
        <dbReference type="EMBL" id="GGD72648.1"/>
    </source>
</evidence>
<comment type="catalytic activity">
    <reaction evidence="5">
        <text>3',5'-cyclic CMP + H2O = CMP + H(+)</text>
        <dbReference type="Rhea" id="RHEA:72675"/>
        <dbReference type="ChEBI" id="CHEBI:15377"/>
        <dbReference type="ChEBI" id="CHEBI:15378"/>
        <dbReference type="ChEBI" id="CHEBI:58003"/>
        <dbReference type="ChEBI" id="CHEBI:60377"/>
    </reaction>
    <physiologicalReaction direction="left-to-right" evidence="5">
        <dbReference type="Rhea" id="RHEA:72676"/>
    </physiologicalReaction>
</comment>
<evidence type="ECO:0000313" key="10">
    <source>
        <dbReference type="Proteomes" id="UP000612456"/>
    </source>
</evidence>
<keyword evidence="3 9" id="KW-0378">Hydrolase</keyword>
<comment type="cofactor">
    <cofactor evidence="1">
        <name>Zn(2+)</name>
        <dbReference type="ChEBI" id="CHEBI:29105"/>
    </cofactor>
</comment>
<dbReference type="RefSeq" id="WP_188993026.1">
    <property type="nucleotide sequence ID" value="NZ_BMHP01000002.1"/>
</dbReference>
<dbReference type="InterPro" id="IPR036866">
    <property type="entry name" value="RibonucZ/Hydroxyglut_hydro"/>
</dbReference>
<keyword evidence="2" id="KW-0479">Metal-binding</keyword>
<sequence length="245" mass="26588">MKIHDNIWLVGSGQHGFEMTHTLDCNVYLVGDGKSFALIDAGAGIESNRIVKWIEALGISMSQVTQLFLTHAHGDHAAGANYFREAYGLKVVASEEAAPWIASADHEKTSIGQAIASGVYPRDYMYTPCPIDDVVREGDMLQVGQLRVSIVETPGHANGHISFLMEINGRTCIFVGDAMFAGGKIFIQNSWDCHIQKYAATIDKLASLSIDAMFPGHGPFLLSSASKHISKAQAQFGRLDIPPNL</sequence>
<dbReference type="Gene3D" id="3.60.15.10">
    <property type="entry name" value="Ribonuclease Z/Hydroxyacylglutathione hydrolase-like"/>
    <property type="match status" value="1"/>
</dbReference>
<organism evidence="9 10">
    <name type="scientific">Paenibacillus nasutitermitis</name>
    <dbReference type="NCBI Taxonomy" id="1652958"/>
    <lineage>
        <taxon>Bacteria</taxon>
        <taxon>Bacillati</taxon>
        <taxon>Bacillota</taxon>
        <taxon>Bacilli</taxon>
        <taxon>Bacillales</taxon>
        <taxon>Paenibacillaceae</taxon>
        <taxon>Paenibacillus</taxon>
    </lineage>
</organism>
<name>A0A916Z406_9BACL</name>
<keyword evidence="4" id="KW-0862">Zinc</keyword>
<gene>
    <name evidence="9" type="ORF">GCM10010911_33130</name>
</gene>
<dbReference type="InterPro" id="IPR051453">
    <property type="entry name" value="MBL_Glyoxalase_II"/>
</dbReference>
<dbReference type="AlphaFoldDB" id="A0A916Z406"/>
<evidence type="ECO:0000256" key="6">
    <source>
        <dbReference type="ARBA" id="ARBA00034301"/>
    </source>
</evidence>
<protein>
    <submittedName>
        <fullName evidence="9">Hydrolase</fullName>
    </submittedName>
</protein>
<reference evidence="9" key="2">
    <citation type="submission" date="2020-09" db="EMBL/GenBank/DDBJ databases">
        <authorList>
            <person name="Sun Q."/>
            <person name="Zhou Y."/>
        </authorList>
    </citation>
    <scope>NUCLEOTIDE SEQUENCE</scope>
    <source>
        <strain evidence="9">CGMCC 1.15178</strain>
    </source>
</reference>
<feature type="domain" description="Metallo-beta-lactamase" evidence="8">
    <location>
        <begin position="24"/>
        <end position="217"/>
    </location>
</feature>